<protein>
    <submittedName>
        <fullName evidence="1">Endochitinase 1</fullName>
    </submittedName>
</protein>
<dbReference type="Proteomes" id="UP000249661">
    <property type="component" value="Unassembled WGS sequence"/>
</dbReference>
<proteinExistence type="predicted"/>
<accession>A0ACD1HLW1</accession>
<gene>
    <name evidence="1" type="ORF">BO66DRAFT_364107</name>
</gene>
<evidence type="ECO:0000313" key="2">
    <source>
        <dbReference type="Proteomes" id="UP000249661"/>
    </source>
</evidence>
<sequence length="443" mass="48157">MRTILPFLCALGGLVIHGAALPSGVAPGLSQGHHGRVKSSPKPVNCSQPPSYKSVAYFVNWAIYARNHNPQDIAAENLTHVLYAFANIRADGEVYLTDPWSDVQKHYPGDSWNDVGNNAYGCTKQLFLLKKKNRRMKVMLSIGGWTYSSNFATPASTEQGRKRFASTAVKLMGDVGFDGLDIDWEYPANDAQANDMVLLLRELRMELDKYGREHGKGKHFLLSVASPAGPTNYNVLHLASMDAQLDFWNLMAYDYAGSWGPVAGHASSLYPAANNPASTPFNTDQAINAYTAAGVPPHKVNLGMPIYGRSFANTDGPGKPFNGVGGGSYENGIWDYKALPQPGASVTELNDIGASFSYDAARKTMVSYDTPNIVKLKAEYIKNRCLGGGMFWETSGDRKGQDSLIVTLVDNLGGVNVLDKTENQLEYPISQYDNIRKGGAGNP</sequence>
<organism evidence="1 2">
    <name type="scientific">Aspergillus aculeatinus CBS 121060</name>
    <dbReference type="NCBI Taxonomy" id="1448322"/>
    <lineage>
        <taxon>Eukaryota</taxon>
        <taxon>Fungi</taxon>
        <taxon>Dikarya</taxon>
        <taxon>Ascomycota</taxon>
        <taxon>Pezizomycotina</taxon>
        <taxon>Eurotiomycetes</taxon>
        <taxon>Eurotiomycetidae</taxon>
        <taxon>Eurotiales</taxon>
        <taxon>Aspergillaceae</taxon>
        <taxon>Aspergillus</taxon>
        <taxon>Aspergillus subgen. Circumdati</taxon>
    </lineage>
</organism>
<reference evidence="1" key="1">
    <citation type="submission" date="2018-02" db="EMBL/GenBank/DDBJ databases">
        <title>The genomes of Aspergillus section Nigri reveals drivers in fungal speciation.</title>
        <authorList>
            <consortium name="DOE Joint Genome Institute"/>
            <person name="Vesth T.C."/>
            <person name="Nybo J."/>
            <person name="Theobald S."/>
            <person name="Brandl J."/>
            <person name="Frisvad J.C."/>
            <person name="Nielsen K.F."/>
            <person name="Lyhne E.K."/>
            <person name="Kogle M.E."/>
            <person name="Kuo A."/>
            <person name="Riley R."/>
            <person name="Clum A."/>
            <person name="Nolan M."/>
            <person name="Lipzen A."/>
            <person name="Salamov A."/>
            <person name="Henrissat B."/>
            <person name="Wiebenga A."/>
            <person name="De vries R.P."/>
            <person name="Grigoriev I.V."/>
            <person name="Mortensen U.H."/>
            <person name="Andersen M.R."/>
            <person name="Baker S.E."/>
        </authorList>
    </citation>
    <scope>NUCLEOTIDE SEQUENCE</scope>
    <source>
        <strain evidence="1">CBS 121060</strain>
    </source>
</reference>
<dbReference type="EMBL" id="KZ824934">
    <property type="protein sequence ID" value="RAH74844.1"/>
    <property type="molecule type" value="Genomic_DNA"/>
</dbReference>
<evidence type="ECO:0000313" key="1">
    <source>
        <dbReference type="EMBL" id="RAH74844.1"/>
    </source>
</evidence>
<keyword evidence="2" id="KW-1185">Reference proteome</keyword>
<name>A0ACD1HLW1_9EURO</name>